<organism evidence="7 8">
    <name type="scientific">Aureibaculum marinum</name>
    <dbReference type="NCBI Taxonomy" id="2487930"/>
    <lineage>
        <taxon>Bacteria</taxon>
        <taxon>Pseudomonadati</taxon>
        <taxon>Bacteroidota</taxon>
        <taxon>Flavobacteriia</taxon>
        <taxon>Flavobacteriales</taxon>
        <taxon>Flavobacteriaceae</taxon>
        <taxon>Aureibaculum</taxon>
    </lineage>
</organism>
<dbReference type="AlphaFoldDB" id="A0A3N4P3H5"/>
<dbReference type="GO" id="GO:0016020">
    <property type="term" value="C:membrane"/>
    <property type="evidence" value="ECO:0007669"/>
    <property type="project" value="UniProtKB-SubCell"/>
</dbReference>
<feature type="transmembrane region" description="Helical" evidence="5">
    <location>
        <begin position="136"/>
        <end position="157"/>
    </location>
</feature>
<keyword evidence="2 5" id="KW-0812">Transmembrane</keyword>
<comment type="subcellular location">
    <subcellularLocation>
        <location evidence="1">Membrane</location>
        <topology evidence="1">Multi-pass membrane protein</topology>
    </subcellularLocation>
</comment>
<evidence type="ECO:0000256" key="1">
    <source>
        <dbReference type="ARBA" id="ARBA00004141"/>
    </source>
</evidence>
<evidence type="ECO:0000256" key="4">
    <source>
        <dbReference type="ARBA" id="ARBA00023136"/>
    </source>
</evidence>
<dbReference type="GO" id="GO:0022857">
    <property type="term" value="F:transmembrane transporter activity"/>
    <property type="evidence" value="ECO:0007669"/>
    <property type="project" value="InterPro"/>
</dbReference>
<evidence type="ECO:0000256" key="5">
    <source>
        <dbReference type="SAM" id="Phobius"/>
    </source>
</evidence>
<sequence>MAKQTGKRYNLPFKVFTILTTRHLRGKNISIAAFTIRKELNLSTVQMGFIFSAFAWIYSILQIPGGIIVDKVKSRILYPIILILWTIATLIQGFVNPLSSLIGLRAAIGVFETLSYSLNNKIITNWFPEKERASTIAVYISGQLISLAFLTSVLVIIQDALGWRDLFIVSG</sequence>
<evidence type="ECO:0000313" key="7">
    <source>
        <dbReference type="EMBL" id="RPD99130.1"/>
    </source>
</evidence>
<dbReference type="RefSeq" id="WP_123896777.1">
    <property type="nucleotide sequence ID" value="NZ_RPFJ01000005.1"/>
</dbReference>
<dbReference type="PANTHER" id="PTHR11662:SF333">
    <property type="entry name" value="D-GALACTONATE TRANSPORTER"/>
    <property type="match status" value="1"/>
</dbReference>
<dbReference type="Pfam" id="PF07690">
    <property type="entry name" value="MFS_1"/>
    <property type="match status" value="1"/>
</dbReference>
<dbReference type="SUPFAM" id="SSF103473">
    <property type="entry name" value="MFS general substrate transporter"/>
    <property type="match status" value="1"/>
</dbReference>
<keyword evidence="8" id="KW-1185">Reference proteome</keyword>
<evidence type="ECO:0000259" key="6">
    <source>
        <dbReference type="PROSITE" id="PS50850"/>
    </source>
</evidence>
<dbReference type="PROSITE" id="PS50850">
    <property type="entry name" value="MFS"/>
    <property type="match status" value="1"/>
</dbReference>
<dbReference type="InterPro" id="IPR011701">
    <property type="entry name" value="MFS"/>
</dbReference>
<dbReference type="InterPro" id="IPR036259">
    <property type="entry name" value="MFS_trans_sf"/>
</dbReference>
<feature type="domain" description="Major facilitator superfamily (MFS) profile" evidence="6">
    <location>
        <begin position="1"/>
        <end position="171"/>
    </location>
</feature>
<proteinExistence type="predicted"/>
<feature type="transmembrane region" description="Helical" evidence="5">
    <location>
        <begin position="76"/>
        <end position="95"/>
    </location>
</feature>
<name>A0A3N4P3H5_9FLAO</name>
<dbReference type="InterPro" id="IPR020846">
    <property type="entry name" value="MFS_dom"/>
</dbReference>
<comment type="caution">
    <text evidence="7">The sequence shown here is derived from an EMBL/GenBank/DDBJ whole genome shotgun (WGS) entry which is preliminary data.</text>
</comment>
<reference evidence="7 8" key="1">
    <citation type="submission" date="2018-11" db="EMBL/GenBank/DDBJ databases">
        <title>Aureibaculum marinum gen. nov., sp. nov., a member of the family Flavobacteriaceae isolated from the Bohai Sea.</title>
        <authorList>
            <person name="Ji X."/>
        </authorList>
    </citation>
    <scope>NUCLEOTIDE SEQUENCE [LARGE SCALE GENOMIC DNA]</scope>
    <source>
        <strain evidence="7 8">BH-SD17</strain>
    </source>
</reference>
<keyword evidence="3 5" id="KW-1133">Transmembrane helix</keyword>
<feature type="transmembrane region" description="Helical" evidence="5">
    <location>
        <begin position="47"/>
        <end position="69"/>
    </location>
</feature>
<dbReference type="InterPro" id="IPR050382">
    <property type="entry name" value="MFS_Na/Anion_cotransporter"/>
</dbReference>
<dbReference type="OrthoDB" id="9788453at2"/>
<gene>
    <name evidence="7" type="ORF">EGM88_04475</name>
</gene>
<dbReference type="PANTHER" id="PTHR11662">
    <property type="entry name" value="SOLUTE CARRIER FAMILY 17"/>
    <property type="match status" value="1"/>
</dbReference>
<dbReference type="EMBL" id="RPFJ01000005">
    <property type="protein sequence ID" value="RPD99130.1"/>
    <property type="molecule type" value="Genomic_DNA"/>
</dbReference>
<evidence type="ECO:0000256" key="3">
    <source>
        <dbReference type="ARBA" id="ARBA00022989"/>
    </source>
</evidence>
<dbReference type="Proteomes" id="UP000270856">
    <property type="component" value="Unassembled WGS sequence"/>
</dbReference>
<dbReference type="Gene3D" id="1.20.1250.20">
    <property type="entry name" value="MFS general substrate transporter like domains"/>
    <property type="match status" value="1"/>
</dbReference>
<protein>
    <submittedName>
        <fullName evidence="7">MFS transporter</fullName>
    </submittedName>
</protein>
<accession>A0A3N4P3H5</accession>
<evidence type="ECO:0000313" key="8">
    <source>
        <dbReference type="Proteomes" id="UP000270856"/>
    </source>
</evidence>
<evidence type="ECO:0000256" key="2">
    <source>
        <dbReference type="ARBA" id="ARBA00022692"/>
    </source>
</evidence>
<keyword evidence="4 5" id="KW-0472">Membrane</keyword>